<reference evidence="2" key="1">
    <citation type="submission" date="2021-08" db="EMBL/GenBank/DDBJ databases">
        <authorList>
            <person name="Zhang H."/>
            <person name="Xu M."/>
            <person name="Yu Z."/>
            <person name="Yang L."/>
            <person name="Cai Y."/>
        </authorList>
    </citation>
    <scope>NUCLEOTIDE SEQUENCE</scope>
    <source>
        <strain evidence="2">CHL1</strain>
    </source>
</reference>
<dbReference type="Pfam" id="PF07995">
    <property type="entry name" value="GSDH"/>
    <property type="match status" value="1"/>
</dbReference>
<evidence type="ECO:0000313" key="2">
    <source>
        <dbReference type="EMBL" id="QZO02522.1"/>
    </source>
</evidence>
<dbReference type="SUPFAM" id="SSF50952">
    <property type="entry name" value="Soluble quinoprotein glucose dehydrogenase"/>
    <property type="match status" value="1"/>
</dbReference>
<proteinExistence type="predicted"/>
<keyword evidence="3" id="KW-1185">Reference proteome</keyword>
<evidence type="ECO:0000313" key="3">
    <source>
        <dbReference type="Proteomes" id="UP000825701"/>
    </source>
</evidence>
<dbReference type="InterPro" id="IPR011041">
    <property type="entry name" value="Quinoprot_gluc/sorb_DH_b-prop"/>
</dbReference>
<sequence>MAPAGLAIYDGDLFPGWRGDLLVPALKEKAVRRVRREGGRIVGQDLLLAERGERIRDVKVAPDGSILVLTDGPKARLLRLTRAR</sequence>
<dbReference type="RefSeq" id="WP_315855247.1">
    <property type="nucleotide sequence ID" value="NZ_CP081869.1"/>
</dbReference>
<dbReference type="InterPro" id="IPR011042">
    <property type="entry name" value="6-blade_b-propeller_TolB-like"/>
</dbReference>
<dbReference type="Gene3D" id="2.120.10.30">
    <property type="entry name" value="TolB, C-terminal domain"/>
    <property type="match status" value="1"/>
</dbReference>
<protein>
    <submittedName>
        <fullName evidence="2">PQQ-dependent sugar dehydrogenase</fullName>
    </submittedName>
</protein>
<dbReference type="EMBL" id="CP081869">
    <property type="protein sequence ID" value="QZO02522.1"/>
    <property type="molecule type" value="Genomic_DNA"/>
</dbReference>
<accession>A0A9E6UN74</accession>
<evidence type="ECO:0000259" key="1">
    <source>
        <dbReference type="Pfam" id="PF07995"/>
    </source>
</evidence>
<organism evidence="2 3">
    <name type="scientific">Chenggangzhangella methanolivorans</name>
    <dbReference type="NCBI Taxonomy" id="1437009"/>
    <lineage>
        <taxon>Bacteria</taxon>
        <taxon>Pseudomonadati</taxon>
        <taxon>Pseudomonadota</taxon>
        <taxon>Alphaproteobacteria</taxon>
        <taxon>Hyphomicrobiales</taxon>
        <taxon>Methylopilaceae</taxon>
        <taxon>Chenggangzhangella</taxon>
    </lineage>
</organism>
<feature type="domain" description="Glucose/Sorbosone dehydrogenase" evidence="1">
    <location>
        <begin position="1"/>
        <end position="79"/>
    </location>
</feature>
<dbReference type="InterPro" id="IPR012938">
    <property type="entry name" value="Glc/Sorbosone_DH"/>
</dbReference>
<gene>
    <name evidence="2" type="ORF">K6K41_25540</name>
</gene>
<dbReference type="KEGG" id="cmet:K6K41_25540"/>
<dbReference type="Proteomes" id="UP000825701">
    <property type="component" value="Chromosome"/>
</dbReference>
<name>A0A9E6UN74_9HYPH</name>
<dbReference type="AlphaFoldDB" id="A0A9E6UN74"/>